<organism evidence="2 3">
    <name type="scientific">Bacteroides ovatus (strain ATCC 8483 / DSM 1896 / JCM 5824 / BCRC 10623 / CCUG 4943 / NCTC 11153)</name>
    <dbReference type="NCBI Taxonomy" id="411476"/>
    <lineage>
        <taxon>Bacteria</taxon>
        <taxon>Pseudomonadati</taxon>
        <taxon>Bacteroidota</taxon>
        <taxon>Bacteroidia</taxon>
        <taxon>Bacteroidales</taxon>
        <taxon>Bacteroidaceae</taxon>
        <taxon>Bacteroides</taxon>
    </lineage>
</organism>
<evidence type="ECO:0000313" key="2">
    <source>
        <dbReference type="EMBL" id="EDO14257.1"/>
    </source>
</evidence>
<dbReference type="Proteomes" id="UP000005475">
    <property type="component" value="Unassembled WGS sequence"/>
</dbReference>
<gene>
    <name evidence="2" type="ORF">BACOVA_00032</name>
</gene>
<evidence type="ECO:0000256" key="1">
    <source>
        <dbReference type="SAM" id="Coils"/>
    </source>
</evidence>
<accession>A0AAN3DAZ6</accession>
<keyword evidence="1" id="KW-0175">Coiled coil</keyword>
<sequence length="162" mass="19199">MIITKSLETEWLFLVFETESSCSVLNKLTLLKFEIHMEELKKKYTPYTESERMSYIREYLSTSETKYQFAKRTGICRRLLILWLEKYHINDKVMNTEQPSLSKASDESLNELEKELAALRAENRKLQRALQEESLRHEACEELINLAESTYHIKVRKNSDAK</sequence>
<comment type="caution">
    <text evidence="2">The sequence shown here is derived from an EMBL/GenBank/DDBJ whole genome shotgun (WGS) entry which is preliminary data.</text>
</comment>
<feature type="coiled-coil region" evidence="1">
    <location>
        <begin position="102"/>
        <end position="143"/>
    </location>
</feature>
<name>A0AAN3DAZ6_BACO1</name>
<reference evidence="3" key="2">
    <citation type="submission" date="2007-04" db="EMBL/GenBank/DDBJ databases">
        <title>Draft genome sequence of Bacteroides ovatus (ATCC 8483).</title>
        <authorList>
            <person name="Sudarsanam P."/>
            <person name="Ley R."/>
            <person name="Guruge J."/>
            <person name="Turnbaugh P.J."/>
            <person name="Mahowald M."/>
            <person name="Liep D."/>
            <person name="Gordon J."/>
        </authorList>
    </citation>
    <scope>NUCLEOTIDE SEQUENCE [LARGE SCALE GENOMIC DNA]</scope>
    <source>
        <strain evidence="3">ATCC 8483 / DSM 1896 / JCM 5824 / BCRC 10623 / CCUG 4943 / NCTC 11153</strain>
    </source>
</reference>
<reference evidence="2 3" key="1">
    <citation type="submission" date="2007-03" db="EMBL/GenBank/DDBJ databases">
        <authorList>
            <person name="Fulton L."/>
            <person name="Clifton S."/>
            <person name="Fulton B."/>
            <person name="Xu J."/>
            <person name="Minx P."/>
            <person name="Pepin K.H."/>
            <person name="Johnson M."/>
            <person name="Thiruvilangam P."/>
            <person name="Bhonagiri V."/>
            <person name="Nash W.E."/>
            <person name="Mardis E.R."/>
            <person name="Wilson R.K."/>
        </authorList>
    </citation>
    <scope>NUCLEOTIDE SEQUENCE [LARGE SCALE GENOMIC DNA]</scope>
    <source>
        <strain evidence="3">ATCC 8483 / DSM 1896 / JCM 5824 / BCRC 10623 / CCUG 4943 / NCTC 11153</strain>
    </source>
</reference>
<dbReference type="SUPFAM" id="SSF46689">
    <property type="entry name" value="Homeodomain-like"/>
    <property type="match status" value="1"/>
</dbReference>
<proteinExistence type="predicted"/>
<dbReference type="InterPro" id="IPR009057">
    <property type="entry name" value="Homeodomain-like_sf"/>
</dbReference>
<evidence type="ECO:0008006" key="4">
    <source>
        <dbReference type="Google" id="ProtNLM"/>
    </source>
</evidence>
<evidence type="ECO:0000313" key="3">
    <source>
        <dbReference type="Proteomes" id="UP000005475"/>
    </source>
</evidence>
<dbReference type="EMBL" id="AAXF02000017">
    <property type="protein sequence ID" value="EDO14257.1"/>
    <property type="molecule type" value="Genomic_DNA"/>
</dbReference>
<dbReference type="AlphaFoldDB" id="A0AAN3DAZ6"/>
<protein>
    <recommendedName>
        <fullName evidence="4">Transposase</fullName>
    </recommendedName>
</protein>